<accession>A0AAN7PJW5</accession>
<evidence type="ECO:0000313" key="3">
    <source>
        <dbReference type="Proteomes" id="UP001309876"/>
    </source>
</evidence>
<evidence type="ECO:0000256" key="1">
    <source>
        <dbReference type="SAM" id="MobiDB-lite"/>
    </source>
</evidence>
<name>A0AAN7PJW5_9EURO</name>
<organism evidence="2 3">
    <name type="scientific">Lithohypha guttulata</name>
    <dbReference type="NCBI Taxonomy" id="1690604"/>
    <lineage>
        <taxon>Eukaryota</taxon>
        <taxon>Fungi</taxon>
        <taxon>Dikarya</taxon>
        <taxon>Ascomycota</taxon>
        <taxon>Pezizomycotina</taxon>
        <taxon>Eurotiomycetes</taxon>
        <taxon>Chaetothyriomycetidae</taxon>
        <taxon>Chaetothyriales</taxon>
        <taxon>Trichomeriaceae</taxon>
        <taxon>Lithohypha</taxon>
    </lineage>
</organism>
<feature type="compositionally biased region" description="Polar residues" evidence="1">
    <location>
        <begin position="1"/>
        <end position="15"/>
    </location>
</feature>
<keyword evidence="3" id="KW-1185">Reference proteome</keyword>
<dbReference type="EMBL" id="JAVRRJ010000014">
    <property type="protein sequence ID" value="KAK5080466.1"/>
    <property type="molecule type" value="Genomic_DNA"/>
</dbReference>
<gene>
    <name evidence="2" type="ORF">LTR05_008576</name>
</gene>
<feature type="region of interest" description="Disordered" evidence="1">
    <location>
        <begin position="1"/>
        <end position="90"/>
    </location>
</feature>
<sequence>MSDSGSTMEYSQASRTGAKRSRDESDDEERKPSASDDQPGSVPETHQATTSDASKDQKGNPAKTKSGPPDDGSEPELLDDSSGANDPFPGAGCQTIAKISTARRTLYVNRYGPRRYPWFVMSSNLRLKDGTKEEELPNIANAYARTLDQPIDMADKVKAGKKFGKKDIQGVLGVLWDFDERQNPLRAVESLNPKMVKKGLDSARERREYLNKGRRLPAYPTTYVWVKFTRPINEVVGREQSSGVVSSWELGSKYRSAFGKNHIAREQDLYRDARRQADRFISWYEENVVQDQREGSVLYDEFDREPTVVPRRATSESPSVLSEQANDPDRPLPTIEGKQAADRVGSTSLKQTSGPRKRVQTVLPTPENDSGTESVGGDEGELTELEKREMFLMGFKQQRKIQGDLSPKEKKMFDVAFAAFNMG</sequence>
<protein>
    <submittedName>
        <fullName evidence="2">Uncharacterized protein</fullName>
    </submittedName>
</protein>
<feature type="compositionally biased region" description="Polar residues" evidence="1">
    <location>
        <begin position="315"/>
        <end position="325"/>
    </location>
</feature>
<dbReference type="Proteomes" id="UP001309876">
    <property type="component" value="Unassembled WGS sequence"/>
</dbReference>
<evidence type="ECO:0000313" key="2">
    <source>
        <dbReference type="EMBL" id="KAK5080466.1"/>
    </source>
</evidence>
<reference evidence="2 3" key="1">
    <citation type="submission" date="2023-08" db="EMBL/GenBank/DDBJ databases">
        <title>Black Yeasts Isolated from many extreme environments.</title>
        <authorList>
            <person name="Coleine C."/>
            <person name="Stajich J.E."/>
            <person name="Selbmann L."/>
        </authorList>
    </citation>
    <scope>NUCLEOTIDE SEQUENCE [LARGE SCALE GENOMIC DNA]</scope>
    <source>
        <strain evidence="2 3">CCFEE 5910</strain>
    </source>
</reference>
<feature type="compositionally biased region" description="Polar residues" evidence="1">
    <location>
        <begin position="345"/>
        <end position="354"/>
    </location>
</feature>
<feature type="region of interest" description="Disordered" evidence="1">
    <location>
        <begin position="306"/>
        <end position="380"/>
    </location>
</feature>
<feature type="compositionally biased region" description="Basic and acidic residues" evidence="1">
    <location>
        <begin position="20"/>
        <end position="34"/>
    </location>
</feature>
<dbReference type="AlphaFoldDB" id="A0AAN7PJW5"/>
<comment type="caution">
    <text evidence="2">The sequence shown here is derived from an EMBL/GenBank/DDBJ whole genome shotgun (WGS) entry which is preliminary data.</text>
</comment>
<proteinExistence type="predicted"/>